<dbReference type="Pfam" id="PF21350">
    <property type="entry name" value="Cas6_I-A"/>
    <property type="match status" value="1"/>
</dbReference>
<name>A0A4V1ZCJ3_9BACT</name>
<comment type="caution">
    <text evidence="5">The sequence shown here is derived from an EMBL/GenBank/DDBJ whole genome shotgun (WGS) entry which is preliminary data.</text>
</comment>
<dbReference type="InterPro" id="IPR045747">
    <property type="entry name" value="CRISPR-assoc_prot_Cas6_N_sf"/>
</dbReference>
<keyword evidence="6" id="KW-1185">Reference proteome</keyword>
<dbReference type="EMBL" id="SEWF01000068">
    <property type="protein sequence ID" value="RYU92860.1"/>
    <property type="molecule type" value="Genomic_DNA"/>
</dbReference>
<organism evidence="5 6">
    <name type="scientific">Emticicia agri</name>
    <dbReference type="NCBI Taxonomy" id="2492393"/>
    <lineage>
        <taxon>Bacteria</taxon>
        <taxon>Pseudomonadati</taxon>
        <taxon>Bacteroidota</taxon>
        <taxon>Cytophagia</taxon>
        <taxon>Cytophagales</taxon>
        <taxon>Leadbetterellaceae</taxon>
        <taxon>Emticicia</taxon>
    </lineage>
</organism>
<dbReference type="InterPro" id="IPR010156">
    <property type="entry name" value="CRISPR-assoc_prot_Cas6"/>
</dbReference>
<reference evidence="5 6" key="1">
    <citation type="submission" date="2019-02" db="EMBL/GenBank/DDBJ databases">
        <title>Bacterial novel species Emticicia sp. 17J42-9 isolated from soil.</title>
        <authorList>
            <person name="Jung H.-Y."/>
        </authorList>
    </citation>
    <scope>NUCLEOTIDE SEQUENCE [LARGE SCALE GENOMIC DNA]</scope>
    <source>
        <strain evidence="5 6">17J42-9</strain>
    </source>
</reference>
<evidence type="ECO:0000313" key="6">
    <source>
        <dbReference type="Proteomes" id="UP000293162"/>
    </source>
</evidence>
<dbReference type="GO" id="GO:0003723">
    <property type="term" value="F:RNA binding"/>
    <property type="evidence" value="ECO:0007669"/>
    <property type="project" value="UniProtKB-KW"/>
</dbReference>
<dbReference type="GO" id="GO:0051607">
    <property type="term" value="P:defense response to virus"/>
    <property type="evidence" value="ECO:0007669"/>
    <property type="project" value="UniProtKB-KW"/>
</dbReference>
<proteinExistence type="inferred from homology"/>
<comment type="similarity">
    <text evidence="1">Belongs to the CRISPR-associated protein Cas6/Cse3/CasE family.</text>
</comment>
<dbReference type="AlphaFoldDB" id="A0A4V1ZCJ3"/>
<dbReference type="Proteomes" id="UP000293162">
    <property type="component" value="Unassembled WGS sequence"/>
</dbReference>
<dbReference type="InterPro" id="IPR049435">
    <property type="entry name" value="Cas_Cas6_C"/>
</dbReference>
<dbReference type="Gene3D" id="3.30.70.1890">
    <property type="match status" value="1"/>
</dbReference>
<keyword evidence="2" id="KW-0694">RNA-binding</keyword>
<dbReference type="NCBIfam" id="TIGR01877">
    <property type="entry name" value="cas_cas6"/>
    <property type="match status" value="1"/>
</dbReference>
<keyword evidence="3" id="KW-0051">Antiviral defense</keyword>
<evidence type="ECO:0000313" key="5">
    <source>
        <dbReference type="EMBL" id="RYU92860.1"/>
    </source>
</evidence>
<evidence type="ECO:0000256" key="1">
    <source>
        <dbReference type="ARBA" id="ARBA00005937"/>
    </source>
</evidence>
<gene>
    <name evidence="5" type="primary">cas6</name>
    <name evidence="5" type="ORF">EWM59_24990</name>
</gene>
<dbReference type="GO" id="GO:0016788">
    <property type="term" value="F:hydrolase activity, acting on ester bonds"/>
    <property type="evidence" value="ECO:0007669"/>
    <property type="project" value="InterPro"/>
</dbReference>
<feature type="domain" description="CRISPR associated protein Cas6 C-terminal" evidence="4">
    <location>
        <begin position="144"/>
        <end position="268"/>
    </location>
</feature>
<dbReference type="RefSeq" id="WP_130023969.1">
    <property type="nucleotide sequence ID" value="NZ_SEWF01000068.1"/>
</dbReference>
<dbReference type="PANTHER" id="PTHR36984:SF1">
    <property type="entry name" value="CRISPR-ASSOCIATED ENDORIBONUCLEASE CAS6 1"/>
    <property type="match status" value="1"/>
</dbReference>
<dbReference type="OrthoDB" id="9797488at2"/>
<sequence>MRFRLTLKPQTTRQKLTLNYYYPFSSWVYARIQESDADYAAFLHQQGYQLENSAKNFKHFTFSKFDIPHKAKPIEKGEDFILLSDRPIFITVSFFIDKAAEDFIIGLFKNQRINIYNKKYQADFVIESVESLAIPLGDALPKRYRATSPMVIAEKRPDGNDDYLLPTDPRFSLYFAINLLDKYESVYGKGMQMDTASLEKLIGFKLIEADRMRSKLIAIKQDRDDETKIKGYENFVFELNAPAQVIEVGFYGGFGKFTSSAGMGFCEIL</sequence>
<accession>A0A4V1ZCJ3</accession>
<evidence type="ECO:0000256" key="3">
    <source>
        <dbReference type="ARBA" id="ARBA00023118"/>
    </source>
</evidence>
<dbReference type="Gene3D" id="3.30.70.1900">
    <property type="match status" value="1"/>
</dbReference>
<dbReference type="Pfam" id="PF01881">
    <property type="entry name" value="Cas_Cas6_C"/>
    <property type="match status" value="1"/>
</dbReference>
<dbReference type="PANTHER" id="PTHR36984">
    <property type="entry name" value="CRISPR-ASSOCIATED ENDORIBONUCLEASE CAS6 1"/>
    <property type="match status" value="1"/>
</dbReference>
<evidence type="ECO:0000256" key="2">
    <source>
        <dbReference type="ARBA" id="ARBA00022884"/>
    </source>
</evidence>
<dbReference type="CDD" id="cd21140">
    <property type="entry name" value="Cas6_I-like"/>
    <property type="match status" value="1"/>
</dbReference>
<protein>
    <submittedName>
        <fullName evidence="5">CRISPR-associated endoribonuclease Cas6</fullName>
    </submittedName>
</protein>
<evidence type="ECO:0000259" key="4">
    <source>
        <dbReference type="Pfam" id="PF01881"/>
    </source>
</evidence>